<dbReference type="EMBL" id="LECT01000010">
    <property type="protein sequence ID" value="KLU06848.1"/>
    <property type="molecule type" value="Genomic_DNA"/>
</dbReference>
<dbReference type="PANTHER" id="PTHR30157:SF0">
    <property type="entry name" value="NADPH-DEPENDENT FERRIC-CHELATE REDUCTASE"/>
    <property type="match status" value="1"/>
</dbReference>
<dbReference type="GO" id="GO:0016491">
    <property type="term" value="F:oxidoreductase activity"/>
    <property type="evidence" value="ECO:0007669"/>
    <property type="project" value="InterPro"/>
</dbReference>
<dbReference type="PANTHER" id="PTHR30157">
    <property type="entry name" value="FERRIC REDUCTASE, NADPH-DEPENDENT"/>
    <property type="match status" value="1"/>
</dbReference>
<dbReference type="Pfam" id="PF08021">
    <property type="entry name" value="FAD_binding_9"/>
    <property type="match status" value="1"/>
</dbReference>
<keyword evidence="4" id="KW-1185">Reference proteome</keyword>
<dbReference type="InterPro" id="IPR017927">
    <property type="entry name" value="FAD-bd_FR_type"/>
</dbReference>
<gene>
    <name evidence="3" type="ORF">RISK_001162</name>
</gene>
<protein>
    <recommendedName>
        <fullName evidence="2">FAD-binding FR-type domain-containing protein</fullName>
    </recommendedName>
</protein>
<dbReference type="SUPFAM" id="SSF63380">
    <property type="entry name" value="Riboflavin synthase domain-like"/>
    <property type="match status" value="1"/>
</dbReference>
<proteinExistence type="inferred from homology"/>
<dbReference type="InterPro" id="IPR017938">
    <property type="entry name" value="Riboflavin_synthase-like_b-brl"/>
</dbReference>
<dbReference type="InterPro" id="IPR039374">
    <property type="entry name" value="SIP_fam"/>
</dbReference>
<comment type="similarity">
    <text evidence="1">Belongs to the SIP oxidoreductase family.</text>
</comment>
<dbReference type="Pfam" id="PF04954">
    <property type="entry name" value="SIP"/>
    <property type="match status" value="1"/>
</dbReference>
<evidence type="ECO:0000313" key="4">
    <source>
        <dbReference type="Proteomes" id="UP000036367"/>
    </source>
</evidence>
<dbReference type="Proteomes" id="UP000036367">
    <property type="component" value="Unassembled WGS sequence"/>
</dbReference>
<dbReference type="Gene3D" id="3.40.50.80">
    <property type="entry name" value="Nucleotide-binding domain of ferredoxin-NADP reductase (FNR) module"/>
    <property type="match status" value="1"/>
</dbReference>
<reference evidence="3" key="1">
    <citation type="submission" date="2015-05" db="EMBL/GenBank/DDBJ databases">
        <title>Permanent draft genome of Rhodopirellula islandicus K833.</title>
        <authorList>
            <person name="Kizina J."/>
            <person name="Richter M."/>
            <person name="Glockner F.O."/>
            <person name="Harder J."/>
        </authorList>
    </citation>
    <scope>NUCLEOTIDE SEQUENCE [LARGE SCALE GENOMIC DNA]</scope>
    <source>
        <strain evidence="3">K833</strain>
    </source>
</reference>
<dbReference type="AlphaFoldDB" id="A0A0J1BKA6"/>
<dbReference type="CDD" id="cd06193">
    <property type="entry name" value="siderophore_interacting"/>
    <property type="match status" value="1"/>
</dbReference>
<evidence type="ECO:0000256" key="1">
    <source>
        <dbReference type="ARBA" id="ARBA00035644"/>
    </source>
</evidence>
<dbReference type="PATRIC" id="fig|595434.4.peg.1116"/>
<comment type="caution">
    <text evidence="3">The sequence shown here is derived from an EMBL/GenBank/DDBJ whole genome shotgun (WGS) entry which is preliminary data.</text>
</comment>
<dbReference type="RefSeq" id="WP_236696026.1">
    <property type="nucleotide sequence ID" value="NZ_LECT01000010.1"/>
</dbReference>
<dbReference type="PROSITE" id="PS51384">
    <property type="entry name" value="FAD_FR"/>
    <property type="match status" value="1"/>
</dbReference>
<dbReference type="InterPro" id="IPR013113">
    <property type="entry name" value="SIP_FAD-bd"/>
</dbReference>
<dbReference type="STRING" id="595434.RISK_001162"/>
<sequence length="254" mass="28311">MKIDSMAQRTTMELEVIRSTPITEHVLRITLGGEGLASLPVDQESAYVKLLIPQGDGEPPLKRSYTIRYQRPTEIDIDFVLHESPGPASSWAIDAQPGDRITVAGPGPKKLLNQEADWFLLAGDLTALPAISVNLRQLPDDAVGYAVIEVPSQADLQDLEHPEKVELHWEVNPEPNVDGLFLASKVRALPWLEGQPAVWAACEFNSMRVLRSFLREHDNLPNTHLYLSSYWKLGQSDEGHKQAKRLDSEQSPLP</sequence>
<organism evidence="3 4">
    <name type="scientific">Rhodopirellula islandica</name>
    <dbReference type="NCBI Taxonomy" id="595434"/>
    <lineage>
        <taxon>Bacteria</taxon>
        <taxon>Pseudomonadati</taxon>
        <taxon>Planctomycetota</taxon>
        <taxon>Planctomycetia</taxon>
        <taxon>Pirellulales</taxon>
        <taxon>Pirellulaceae</taxon>
        <taxon>Rhodopirellula</taxon>
    </lineage>
</organism>
<evidence type="ECO:0000313" key="3">
    <source>
        <dbReference type="EMBL" id="KLU06848.1"/>
    </source>
</evidence>
<accession>A0A0J1BKA6</accession>
<feature type="domain" description="FAD-binding FR-type" evidence="2">
    <location>
        <begin position="9"/>
        <end position="113"/>
    </location>
</feature>
<dbReference type="InterPro" id="IPR007037">
    <property type="entry name" value="SIP_rossman_dom"/>
</dbReference>
<dbReference type="Gene3D" id="2.40.30.10">
    <property type="entry name" value="Translation factors"/>
    <property type="match status" value="1"/>
</dbReference>
<evidence type="ECO:0000259" key="2">
    <source>
        <dbReference type="PROSITE" id="PS51384"/>
    </source>
</evidence>
<name>A0A0J1BKA6_RHOIS</name>
<dbReference type="InterPro" id="IPR039261">
    <property type="entry name" value="FNR_nucleotide-bd"/>
</dbReference>